<dbReference type="InterPro" id="IPR050700">
    <property type="entry name" value="YIM1/Zinc_Alcohol_DH_Fams"/>
</dbReference>
<evidence type="ECO:0000313" key="3">
    <source>
        <dbReference type="Proteomes" id="UP000461948"/>
    </source>
</evidence>
<dbReference type="SMART" id="SM00829">
    <property type="entry name" value="PKS_ER"/>
    <property type="match status" value="1"/>
</dbReference>
<dbReference type="Gene3D" id="3.90.180.10">
    <property type="entry name" value="Medium-chain alcohol dehydrogenases, catalytic domain"/>
    <property type="match status" value="1"/>
</dbReference>
<dbReference type="EMBL" id="WKLC01000149">
    <property type="protein sequence ID" value="MSE14615.1"/>
    <property type="molecule type" value="Genomic_DNA"/>
</dbReference>
<dbReference type="Pfam" id="PF08240">
    <property type="entry name" value="ADH_N"/>
    <property type="match status" value="1"/>
</dbReference>
<proteinExistence type="predicted"/>
<dbReference type="Gene3D" id="3.40.50.720">
    <property type="entry name" value="NAD(P)-binding Rossmann-like Domain"/>
    <property type="match status" value="1"/>
</dbReference>
<dbReference type="GO" id="GO:0016491">
    <property type="term" value="F:oxidoreductase activity"/>
    <property type="evidence" value="ECO:0007669"/>
    <property type="project" value="InterPro"/>
</dbReference>
<evidence type="ECO:0000313" key="2">
    <source>
        <dbReference type="EMBL" id="MSE14615.1"/>
    </source>
</evidence>
<dbReference type="SUPFAM" id="SSF51735">
    <property type="entry name" value="NAD(P)-binding Rossmann-fold domains"/>
    <property type="match status" value="1"/>
</dbReference>
<dbReference type="Proteomes" id="UP000461948">
    <property type="component" value="Unassembled WGS sequence"/>
</dbReference>
<dbReference type="InterPro" id="IPR020843">
    <property type="entry name" value="ER"/>
</dbReference>
<dbReference type="InterPro" id="IPR013154">
    <property type="entry name" value="ADH-like_N"/>
</dbReference>
<dbReference type="InterPro" id="IPR036291">
    <property type="entry name" value="NAD(P)-bd_dom_sf"/>
</dbReference>
<name>A0A7X2MJY7_ENTAG</name>
<dbReference type="AlphaFoldDB" id="A0A7X2MJY7"/>
<feature type="domain" description="Enoyl reductase (ER)" evidence="1">
    <location>
        <begin position="15"/>
        <end position="335"/>
    </location>
</feature>
<sequence length="340" mass="37130">MKTRTMRAFTFKRYGKSPELGFENVDYPSPGADEILVKVYAVGLNPIDNMIPGGIFKPILHFKLPATLGSDLSGVVIATGSRVTCFKPGDEVFASIFDRGTGSLADFACVPERLAAIKPENLDFIEAASLPMVSLTAWQAFTERAHLRAGQKVFIPAGSGGIGTIAIQLAKHLGARVATTTSSANVEWVSRLGADEVVDYKKQEFETVLSGYDLVLGTLRGDSIEKSMQILKPGGKIVSLVGPLDVNFARARQLNIFLRMIFALMSRKIMRLSKKRGLDYSFLFVRSDGNQLTQIGKLIEAGHIKPVIDRVFPFADTKDALAYLEQGHAKGKVVVKIHQE</sequence>
<dbReference type="CDD" id="cd05289">
    <property type="entry name" value="MDR_like_2"/>
    <property type="match status" value="1"/>
</dbReference>
<dbReference type="PANTHER" id="PTHR11695:SF294">
    <property type="entry name" value="RETICULON-4-INTERACTING PROTEIN 1, MITOCHONDRIAL"/>
    <property type="match status" value="1"/>
</dbReference>
<evidence type="ECO:0000259" key="1">
    <source>
        <dbReference type="SMART" id="SM00829"/>
    </source>
</evidence>
<protein>
    <submittedName>
        <fullName evidence="2">Zinc-binding dehydrogenase</fullName>
    </submittedName>
</protein>
<dbReference type="InterPro" id="IPR011032">
    <property type="entry name" value="GroES-like_sf"/>
</dbReference>
<gene>
    <name evidence="2" type="ORF">GKC49_05520</name>
</gene>
<dbReference type="SUPFAM" id="SSF50129">
    <property type="entry name" value="GroES-like"/>
    <property type="match status" value="1"/>
</dbReference>
<accession>A0A7X2MJY7</accession>
<dbReference type="Pfam" id="PF13602">
    <property type="entry name" value="ADH_zinc_N_2"/>
    <property type="match status" value="1"/>
</dbReference>
<reference evidence="2 3" key="1">
    <citation type="submission" date="2019-11" db="EMBL/GenBank/DDBJ databases">
        <title>Draft Genome Sequence of Plant Growth-Promoting Rhizosphere-Associated Bacteria.</title>
        <authorList>
            <person name="Vasilyev I.Y."/>
            <person name="Radchenko V."/>
            <person name="Ilnitskaya E.V."/>
        </authorList>
    </citation>
    <scope>NUCLEOTIDE SEQUENCE [LARGE SCALE GENOMIC DNA]</scope>
    <source>
        <strain evidence="2 3">VRA_MhP_f</strain>
    </source>
</reference>
<comment type="caution">
    <text evidence="2">The sequence shown here is derived from an EMBL/GenBank/DDBJ whole genome shotgun (WGS) entry which is preliminary data.</text>
</comment>
<organism evidence="2 3">
    <name type="scientific">Enterobacter agglomerans</name>
    <name type="common">Erwinia herbicola</name>
    <name type="synonym">Pantoea agglomerans</name>
    <dbReference type="NCBI Taxonomy" id="549"/>
    <lineage>
        <taxon>Bacteria</taxon>
        <taxon>Pseudomonadati</taxon>
        <taxon>Pseudomonadota</taxon>
        <taxon>Gammaproteobacteria</taxon>
        <taxon>Enterobacterales</taxon>
        <taxon>Erwiniaceae</taxon>
        <taxon>Pantoea</taxon>
        <taxon>Pantoea agglomerans group</taxon>
    </lineage>
</organism>
<dbReference type="PANTHER" id="PTHR11695">
    <property type="entry name" value="ALCOHOL DEHYDROGENASE RELATED"/>
    <property type="match status" value="1"/>
</dbReference>